<dbReference type="InterPro" id="IPR050480">
    <property type="entry name" value="CysZ-like"/>
</dbReference>
<evidence type="ECO:0000256" key="1">
    <source>
        <dbReference type="ARBA" id="ARBA00004141"/>
    </source>
</evidence>
<dbReference type="Proteomes" id="UP000317155">
    <property type="component" value="Unassembled WGS sequence"/>
</dbReference>
<feature type="transmembrane region" description="Helical" evidence="10">
    <location>
        <begin position="162"/>
        <end position="178"/>
    </location>
</feature>
<evidence type="ECO:0000256" key="3">
    <source>
        <dbReference type="ARBA" id="ARBA00022475"/>
    </source>
</evidence>
<feature type="transmembrane region" description="Helical" evidence="10">
    <location>
        <begin position="85"/>
        <end position="118"/>
    </location>
</feature>
<keyword evidence="2" id="KW-0813">Transport</keyword>
<dbReference type="GO" id="GO:0019344">
    <property type="term" value="P:cysteine biosynthetic process"/>
    <property type="evidence" value="ECO:0007669"/>
    <property type="project" value="TreeGrafter"/>
</dbReference>
<sequence length="276" mass="31096">MSRESLLQGVCPMVISAAVRPVGNFSRGFFSHWQSARFLLRHPSLWKYVLIPFLINLVVFSGSVYLGMDFFNDSVVQLIPRGEAWYWATLYYFLWIIAVAVTTVVVFFSFTVIGNLVASPFNDLLSERTENLISGQRDEEPFSLATFGRDALATLAVEVKKISLFVFAMLALLLLNLLPVFGSLLYSVLAVLLTLFFLVVEYMGFVFSRKRLNFTEQRRYILARKTTMLGFGAGVLALLAIPFLQFACIPVAVVSATRLWCEEQDYSSAESVDQRG</sequence>
<dbReference type="GO" id="GO:0009675">
    <property type="term" value="F:high-affinity sulfate:proton symporter activity"/>
    <property type="evidence" value="ECO:0007669"/>
    <property type="project" value="TreeGrafter"/>
</dbReference>
<dbReference type="NCBIfam" id="NF003433">
    <property type="entry name" value="PRK04949.1"/>
    <property type="match status" value="1"/>
</dbReference>
<feature type="transmembrane region" description="Helical" evidence="10">
    <location>
        <begin position="184"/>
        <end position="207"/>
    </location>
</feature>
<keyword evidence="3" id="KW-1003">Cell membrane</keyword>
<feature type="transmembrane region" description="Helical" evidence="10">
    <location>
        <begin position="228"/>
        <end position="253"/>
    </location>
</feature>
<organism evidence="11 12">
    <name type="scientific">Trichloromonas acetexigens</name>
    <dbReference type="NCBI Taxonomy" id="38815"/>
    <lineage>
        <taxon>Bacteria</taxon>
        <taxon>Pseudomonadati</taxon>
        <taxon>Thermodesulfobacteriota</taxon>
        <taxon>Desulfuromonadia</taxon>
        <taxon>Desulfuromonadales</taxon>
        <taxon>Trichloromonadaceae</taxon>
        <taxon>Trichloromonas</taxon>
    </lineage>
</organism>
<evidence type="ECO:0000256" key="5">
    <source>
        <dbReference type="ARBA" id="ARBA00022605"/>
    </source>
</evidence>
<dbReference type="PANTHER" id="PTHR37468">
    <property type="entry name" value="SULFATE TRANSPORTER CYSZ"/>
    <property type="match status" value="1"/>
</dbReference>
<name>A0A550J8G6_9BACT</name>
<keyword evidence="9 10" id="KW-0472">Membrane</keyword>
<comment type="subcellular location">
    <subcellularLocation>
        <location evidence="1">Membrane</location>
        <topology evidence="1">Multi-pass membrane protein</topology>
    </subcellularLocation>
</comment>
<keyword evidence="7 10" id="KW-1133">Transmembrane helix</keyword>
<evidence type="ECO:0000256" key="6">
    <source>
        <dbReference type="ARBA" id="ARBA00022692"/>
    </source>
</evidence>
<dbReference type="OrthoDB" id="5401552at2"/>
<gene>
    <name evidence="11" type="primary">cysZ</name>
    <name evidence="11" type="ORF">FL622_13420</name>
</gene>
<evidence type="ECO:0000256" key="7">
    <source>
        <dbReference type="ARBA" id="ARBA00022989"/>
    </source>
</evidence>
<reference evidence="11 12" key="1">
    <citation type="submission" date="2019-07" db="EMBL/GenBank/DDBJ databases">
        <title>Insights of Desulfuromonas acetexigens electromicrobiology.</title>
        <authorList>
            <person name="Katuri K."/>
            <person name="Sapireddy V."/>
            <person name="Shaw D.R."/>
            <person name="Saikaly P."/>
        </authorList>
    </citation>
    <scope>NUCLEOTIDE SEQUENCE [LARGE SCALE GENOMIC DNA]</scope>
    <source>
        <strain evidence="11 12">2873</strain>
    </source>
</reference>
<comment type="caution">
    <text evidence="11">The sequence shown here is derived from an EMBL/GenBank/DDBJ whole genome shotgun (WGS) entry which is preliminary data.</text>
</comment>
<evidence type="ECO:0000256" key="8">
    <source>
        <dbReference type="ARBA" id="ARBA00023032"/>
    </source>
</evidence>
<keyword evidence="5" id="KW-0028">Amino-acid biosynthesis</keyword>
<keyword evidence="6 10" id="KW-0812">Transmembrane</keyword>
<dbReference type="PANTHER" id="PTHR37468:SF1">
    <property type="entry name" value="SULFATE TRANSPORTER CYSZ"/>
    <property type="match status" value="1"/>
</dbReference>
<dbReference type="InterPro" id="IPR059112">
    <property type="entry name" value="CysZ/EI24"/>
</dbReference>
<evidence type="ECO:0000313" key="11">
    <source>
        <dbReference type="EMBL" id="TRO79535.1"/>
    </source>
</evidence>
<evidence type="ECO:0000313" key="12">
    <source>
        <dbReference type="Proteomes" id="UP000317155"/>
    </source>
</evidence>
<proteinExistence type="predicted"/>
<protein>
    <submittedName>
        <fullName evidence="11">Sulfate transporter CysZ</fullName>
    </submittedName>
</protein>
<feature type="transmembrane region" description="Helical" evidence="10">
    <location>
        <begin position="45"/>
        <end position="65"/>
    </location>
</feature>
<accession>A0A550J8G6</accession>
<evidence type="ECO:0000256" key="10">
    <source>
        <dbReference type="SAM" id="Phobius"/>
    </source>
</evidence>
<dbReference type="AlphaFoldDB" id="A0A550J8G6"/>
<evidence type="ECO:0000256" key="9">
    <source>
        <dbReference type="ARBA" id="ARBA00023136"/>
    </source>
</evidence>
<keyword evidence="12" id="KW-1185">Reference proteome</keyword>
<dbReference type="Pfam" id="PF07264">
    <property type="entry name" value="EI24"/>
    <property type="match status" value="1"/>
</dbReference>
<keyword evidence="4" id="KW-0997">Cell inner membrane</keyword>
<evidence type="ECO:0000256" key="2">
    <source>
        <dbReference type="ARBA" id="ARBA00022448"/>
    </source>
</evidence>
<dbReference type="GO" id="GO:0005886">
    <property type="term" value="C:plasma membrane"/>
    <property type="evidence" value="ECO:0007669"/>
    <property type="project" value="TreeGrafter"/>
</dbReference>
<keyword evidence="8" id="KW-0764">Sulfate transport</keyword>
<dbReference type="EMBL" id="VJVV01000010">
    <property type="protein sequence ID" value="TRO79535.1"/>
    <property type="molecule type" value="Genomic_DNA"/>
</dbReference>
<evidence type="ECO:0000256" key="4">
    <source>
        <dbReference type="ARBA" id="ARBA00022519"/>
    </source>
</evidence>
<dbReference type="GO" id="GO:0000103">
    <property type="term" value="P:sulfate assimilation"/>
    <property type="evidence" value="ECO:0007669"/>
    <property type="project" value="TreeGrafter"/>
</dbReference>